<organism evidence="5 6">
    <name type="scientific">Pseudo-nitzschia multistriata</name>
    <dbReference type="NCBI Taxonomy" id="183589"/>
    <lineage>
        <taxon>Eukaryota</taxon>
        <taxon>Sar</taxon>
        <taxon>Stramenopiles</taxon>
        <taxon>Ochrophyta</taxon>
        <taxon>Bacillariophyta</taxon>
        <taxon>Bacillariophyceae</taxon>
        <taxon>Bacillariophycidae</taxon>
        <taxon>Bacillariales</taxon>
        <taxon>Bacillariaceae</taxon>
        <taxon>Pseudo-nitzschia</taxon>
    </lineage>
</organism>
<protein>
    <recommendedName>
        <fullName evidence="7">J domain-containing protein</fullName>
    </recommendedName>
</protein>
<evidence type="ECO:0000313" key="6">
    <source>
        <dbReference type="Proteomes" id="UP000291116"/>
    </source>
</evidence>
<dbReference type="InterPro" id="IPR002110">
    <property type="entry name" value="Ankyrin_rpt"/>
</dbReference>
<reference evidence="5 6" key="1">
    <citation type="submission" date="2019-01" db="EMBL/GenBank/DDBJ databases">
        <authorList>
            <person name="Ferrante I. M."/>
        </authorList>
    </citation>
    <scope>NUCLEOTIDE SEQUENCE [LARGE SCALE GENOMIC DNA]</scope>
    <source>
        <strain evidence="5 6">B856</strain>
    </source>
</reference>
<feature type="region of interest" description="Disordered" evidence="4">
    <location>
        <begin position="570"/>
        <end position="625"/>
    </location>
</feature>
<dbReference type="SUPFAM" id="SSF48403">
    <property type="entry name" value="Ankyrin repeat"/>
    <property type="match status" value="1"/>
</dbReference>
<evidence type="ECO:0000256" key="4">
    <source>
        <dbReference type="SAM" id="MobiDB-lite"/>
    </source>
</evidence>
<feature type="region of interest" description="Disordered" evidence="4">
    <location>
        <begin position="59"/>
        <end position="111"/>
    </location>
</feature>
<feature type="region of interest" description="Disordered" evidence="4">
    <location>
        <begin position="147"/>
        <end position="199"/>
    </location>
</feature>
<dbReference type="Gene3D" id="1.25.40.20">
    <property type="entry name" value="Ankyrin repeat-containing domain"/>
    <property type="match status" value="2"/>
</dbReference>
<feature type="region of interest" description="Disordered" evidence="4">
    <location>
        <begin position="363"/>
        <end position="392"/>
    </location>
</feature>
<feature type="compositionally biased region" description="Basic and acidic residues" evidence="4">
    <location>
        <begin position="1"/>
        <end position="19"/>
    </location>
</feature>
<evidence type="ECO:0000256" key="3">
    <source>
        <dbReference type="PROSITE-ProRule" id="PRU00023"/>
    </source>
</evidence>
<dbReference type="PANTHER" id="PTHR24173:SF74">
    <property type="entry name" value="ANKYRIN REPEAT DOMAIN-CONTAINING PROTEIN 16"/>
    <property type="match status" value="1"/>
</dbReference>
<feature type="region of interest" description="Disordered" evidence="4">
    <location>
        <begin position="480"/>
        <end position="516"/>
    </location>
</feature>
<feature type="region of interest" description="Disordered" evidence="4">
    <location>
        <begin position="1"/>
        <end position="30"/>
    </location>
</feature>
<name>A0A448ZDM3_9STRA</name>
<dbReference type="SMART" id="SM00248">
    <property type="entry name" value="ANK"/>
    <property type="match status" value="5"/>
</dbReference>
<evidence type="ECO:0000313" key="5">
    <source>
        <dbReference type="EMBL" id="VEU40111.1"/>
    </source>
</evidence>
<dbReference type="OrthoDB" id="60897at2759"/>
<dbReference type="PROSITE" id="PS50088">
    <property type="entry name" value="ANK_REPEAT"/>
    <property type="match status" value="3"/>
</dbReference>
<feature type="repeat" description="ANK" evidence="3">
    <location>
        <begin position="120"/>
        <end position="142"/>
    </location>
</feature>
<accession>A0A448ZDM3</accession>
<dbReference type="Proteomes" id="UP000291116">
    <property type="component" value="Unassembled WGS sequence"/>
</dbReference>
<dbReference type="PROSITE" id="PS50297">
    <property type="entry name" value="ANK_REP_REGION"/>
    <property type="match status" value="3"/>
</dbReference>
<keyword evidence="6" id="KW-1185">Reference proteome</keyword>
<keyword evidence="2 3" id="KW-0040">ANK repeat</keyword>
<feature type="repeat" description="ANK" evidence="3">
    <location>
        <begin position="382"/>
        <end position="404"/>
    </location>
</feature>
<sequence>MGSKRSAKESETTECKCDSDGALQNPEKRLREKAVLDCATEGDLCGLKEQLAWLLRSSSRGCRNSGCGTVGTSSSSTDHRSEETTGEWSRSKQPRLRPHAPKTGAPEQSSFRLSALRDQRGSTPLHYAAGNGHLAVCRYLLETVREEGRGKRPRREEEGEQQRWQRLREESTKPFPATFEPDQNNNIDDSSNYDDSYDVSSPSERYYCSEYVNLPNRAQGRTALHWAARNGHLDVCEFLVLEGGANPNALAKGGVTPLQLAVWMAHVDVCLALERMAGGLAGATAKNTPSSNANDDSNIVCHGKHFVNSWGCSVHHWLGKSPVYEQEQAKQKQHPNAEADRDHVGRTATDRLLALCHWLDDEDGGDDRSNDQADPWNRPNDHGQTPLHKAGFGGNLPVVRFLLDTKGLADDQRDSQHNTAADCAERNQQWATARYLRRHGNPGCLARAKALLLGPEAPATPALSEVRAAYQRLARLRHPDRWKTHGGNDAAGERDGNRCTDNAVEPQEHSDAERCSREWESLQQAYRLWTLWWKDPEEADALIRSLERHEYLQAQLPLLILWHDDWHAGRPRQQNQTTDRQKQQHKLPSNTDGNRSGRNQESSPSQSSPKRQKVRPRSFSPEARSRLDDFERRLARLLATLPERRIPLSQLPKEYEKTWGRRNGGDGQESSRHAMIRPRDYRCKKLGYLLERHCARTVEVVHLRSSSSPAAASLASTASEAGTKGRIAWVRLKDTTS</sequence>
<evidence type="ECO:0000256" key="2">
    <source>
        <dbReference type="ARBA" id="ARBA00023043"/>
    </source>
</evidence>
<feature type="compositionally biased region" description="Basic and acidic residues" evidence="4">
    <location>
        <begin position="506"/>
        <end position="516"/>
    </location>
</feature>
<evidence type="ECO:0000256" key="1">
    <source>
        <dbReference type="ARBA" id="ARBA00022737"/>
    </source>
</evidence>
<dbReference type="InterPro" id="IPR036770">
    <property type="entry name" value="Ankyrin_rpt-contain_sf"/>
</dbReference>
<dbReference type="EMBL" id="CAACVS010000258">
    <property type="protein sequence ID" value="VEU40111.1"/>
    <property type="molecule type" value="Genomic_DNA"/>
</dbReference>
<gene>
    <name evidence="5" type="ORF">PSNMU_V1.4_AUG-EV-PASAV3_0069860</name>
</gene>
<feature type="compositionally biased region" description="Polar residues" evidence="4">
    <location>
        <begin position="586"/>
        <end position="601"/>
    </location>
</feature>
<keyword evidence="1" id="KW-0677">Repeat</keyword>
<feature type="repeat" description="ANK" evidence="3">
    <location>
        <begin position="219"/>
        <end position="252"/>
    </location>
</feature>
<dbReference type="Pfam" id="PF00023">
    <property type="entry name" value="Ank"/>
    <property type="match status" value="2"/>
</dbReference>
<evidence type="ECO:0008006" key="7">
    <source>
        <dbReference type="Google" id="ProtNLM"/>
    </source>
</evidence>
<dbReference type="PRINTS" id="PR01415">
    <property type="entry name" value="ANKYRIN"/>
</dbReference>
<dbReference type="PANTHER" id="PTHR24173">
    <property type="entry name" value="ANKYRIN REPEAT CONTAINING"/>
    <property type="match status" value="1"/>
</dbReference>
<feature type="compositionally biased region" description="Low complexity" evidence="4">
    <location>
        <begin position="59"/>
        <end position="76"/>
    </location>
</feature>
<proteinExistence type="predicted"/>
<feature type="compositionally biased region" description="Basic and acidic residues" evidence="4">
    <location>
        <begin position="147"/>
        <end position="172"/>
    </location>
</feature>
<dbReference type="Pfam" id="PF12796">
    <property type="entry name" value="Ank_2"/>
    <property type="match status" value="1"/>
</dbReference>
<dbReference type="AlphaFoldDB" id="A0A448ZDM3"/>